<evidence type="ECO:0000256" key="2">
    <source>
        <dbReference type="SAM" id="SignalP"/>
    </source>
</evidence>
<dbReference type="InterPro" id="IPR004564">
    <property type="entry name" value="OM_lipoprot_carrier_LolA-like"/>
</dbReference>
<accession>A0ABS0HET4</accession>
<evidence type="ECO:0000256" key="1">
    <source>
        <dbReference type="ARBA" id="ARBA00022729"/>
    </source>
</evidence>
<feature type="signal peptide" evidence="2">
    <location>
        <begin position="1"/>
        <end position="25"/>
    </location>
</feature>
<keyword evidence="4" id="KW-1185">Reference proteome</keyword>
<protein>
    <submittedName>
        <fullName evidence="3">Outer membrane lipoprotein carrier protein LolA</fullName>
    </submittedName>
</protein>
<proteinExistence type="predicted"/>
<dbReference type="PANTHER" id="PTHR35869">
    <property type="entry name" value="OUTER-MEMBRANE LIPOPROTEIN CARRIER PROTEIN"/>
    <property type="match status" value="1"/>
</dbReference>
<keyword evidence="1 2" id="KW-0732">Signal</keyword>
<dbReference type="InterPro" id="IPR029046">
    <property type="entry name" value="LolA/LolB/LppX"/>
</dbReference>
<feature type="chain" id="PRO_5045715931" evidence="2">
    <location>
        <begin position="26"/>
        <end position="213"/>
    </location>
</feature>
<gene>
    <name evidence="3" type="ORF">I2488_07055</name>
</gene>
<dbReference type="SUPFAM" id="SSF89392">
    <property type="entry name" value="Prokaryotic lipoproteins and lipoprotein localization factors"/>
    <property type="match status" value="1"/>
</dbReference>
<sequence>MGRTVTYSAAALSLALAAATPAMLAAPTVAQAQASDIDRAVSALRGITTLRANFTQSDRSGQNVSGVLTMKQPGKIRFQYQKGVPLLIVGDGKALTMIDYEVRQVQRWPIGNSPLGALLDPNKDVARFARQLPTGDPGVISLQVRDPKHPEYGTITMIFVRNGNAPGGLQLDSWVALDSQNKRTTVRLSGHQYGVAVPDSTFRWTDPRRPVTR</sequence>
<evidence type="ECO:0000313" key="3">
    <source>
        <dbReference type="EMBL" id="MBF9150757.1"/>
    </source>
</evidence>
<dbReference type="CDD" id="cd16325">
    <property type="entry name" value="LolA"/>
    <property type="match status" value="1"/>
</dbReference>
<keyword evidence="3" id="KW-0449">Lipoprotein</keyword>
<evidence type="ECO:0000313" key="4">
    <source>
        <dbReference type="Proteomes" id="UP000600799"/>
    </source>
</evidence>
<name>A0ABS0HET4_9SPHN</name>
<dbReference type="PANTHER" id="PTHR35869:SF1">
    <property type="entry name" value="OUTER-MEMBRANE LIPOPROTEIN CARRIER PROTEIN"/>
    <property type="match status" value="1"/>
</dbReference>
<dbReference type="Proteomes" id="UP000600799">
    <property type="component" value="Unassembled WGS sequence"/>
</dbReference>
<comment type="caution">
    <text evidence="3">The sequence shown here is derived from an EMBL/GenBank/DDBJ whole genome shotgun (WGS) entry which is preliminary data.</text>
</comment>
<dbReference type="EMBL" id="JADQDC010000004">
    <property type="protein sequence ID" value="MBF9150757.1"/>
    <property type="molecule type" value="Genomic_DNA"/>
</dbReference>
<reference evidence="3 4" key="1">
    <citation type="submission" date="2020-11" db="EMBL/GenBank/DDBJ databases">
        <title>The genome sequence of Novosphingobium sp. 1Y9A.</title>
        <authorList>
            <person name="Liu Y."/>
        </authorList>
    </citation>
    <scope>NUCLEOTIDE SEQUENCE [LARGE SCALE GENOMIC DNA]</scope>
    <source>
        <strain evidence="3 4">1Y9A</strain>
    </source>
</reference>
<dbReference type="Pfam" id="PF03548">
    <property type="entry name" value="LolA"/>
    <property type="match status" value="1"/>
</dbReference>
<organism evidence="3 4">
    <name type="scientific">Novosphingobium jiangmenense</name>
    <dbReference type="NCBI Taxonomy" id="2791981"/>
    <lineage>
        <taxon>Bacteria</taxon>
        <taxon>Pseudomonadati</taxon>
        <taxon>Pseudomonadota</taxon>
        <taxon>Alphaproteobacteria</taxon>
        <taxon>Sphingomonadales</taxon>
        <taxon>Sphingomonadaceae</taxon>
        <taxon>Novosphingobium</taxon>
    </lineage>
</organism>
<dbReference type="Gene3D" id="2.50.20.10">
    <property type="entry name" value="Lipoprotein localisation LolA/LolB/LppX"/>
    <property type="match status" value="1"/>
</dbReference>